<dbReference type="GO" id="GO:0005549">
    <property type="term" value="F:odorant binding"/>
    <property type="evidence" value="ECO:0007669"/>
    <property type="project" value="InterPro"/>
</dbReference>
<evidence type="ECO:0000256" key="1">
    <source>
        <dbReference type="ARBA" id="ARBA00004141"/>
    </source>
</evidence>
<evidence type="ECO:0000256" key="2">
    <source>
        <dbReference type="ARBA" id="ARBA00022606"/>
    </source>
</evidence>
<keyword evidence="7" id="KW-0675">Receptor</keyword>
<keyword evidence="5 9" id="KW-1133">Transmembrane helix</keyword>
<evidence type="ECO:0000313" key="10">
    <source>
        <dbReference type="EMBL" id="KAK3928800.1"/>
    </source>
</evidence>
<keyword evidence="10" id="KW-0687">Ribonucleoprotein</keyword>
<dbReference type="GO" id="GO:0007165">
    <property type="term" value="P:signal transduction"/>
    <property type="evidence" value="ECO:0007669"/>
    <property type="project" value="UniProtKB-KW"/>
</dbReference>
<dbReference type="GO" id="GO:0004984">
    <property type="term" value="F:olfactory receptor activity"/>
    <property type="evidence" value="ECO:0007669"/>
    <property type="project" value="InterPro"/>
</dbReference>
<dbReference type="Proteomes" id="UP001219518">
    <property type="component" value="Unassembled WGS sequence"/>
</dbReference>
<feature type="transmembrane region" description="Helical" evidence="9">
    <location>
        <begin position="246"/>
        <end position="264"/>
    </location>
</feature>
<comment type="subcellular location">
    <subcellularLocation>
        <location evidence="1">Membrane</location>
        <topology evidence="1">Multi-pass membrane protein</topology>
    </subcellularLocation>
</comment>
<dbReference type="AlphaFoldDB" id="A0AAE1HY61"/>
<keyword evidence="11" id="KW-1185">Reference proteome</keyword>
<dbReference type="EMBL" id="JAHWGI010001355">
    <property type="protein sequence ID" value="KAK3928800.1"/>
    <property type="molecule type" value="Genomic_DNA"/>
</dbReference>
<evidence type="ECO:0000256" key="4">
    <source>
        <dbReference type="ARBA" id="ARBA00022725"/>
    </source>
</evidence>
<keyword evidence="2" id="KW-0716">Sensory transduction</keyword>
<dbReference type="Pfam" id="PF02949">
    <property type="entry name" value="7tm_6"/>
    <property type="match status" value="1"/>
</dbReference>
<protein>
    <submittedName>
        <fullName evidence="10">Ribosomal protein S12 methylthiotransferase</fullName>
    </submittedName>
</protein>
<dbReference type="GO" id="GO:0016020">
    <property type="term" value="C:membrane"/>
    <property type="evidence" value="ECO:0007669"/>
    <property type="project" value="UniProtKB-SubCell"/>
</dbReference>
<organism evidence="10 11">
    <name type="scientific">Frankliniella fusca</name>
    <dbReference type="NCBI Taxonomy" id="407009"/>
    <lineage>
        <taxon>Eukaryota</taxon>
        <taxon>Metazoa</taxon>
        <taxon>Ecdysozoa</taxon>
        <taxon>Arthropoda</taxon>
        <taxon>Hexapoda</taxon>
        <taxon>Insecta</taxon>
        <taxon>Pterygota</taxon>
        <taxon>Neoptera</taxon>
        <taxon>Paraneoptera</taxon>
        <taxon>Thysanoptera</taxon>
        <taxon>Terebrantia</taxon>
        <taxon>Thripoidea</taxon>
        <taxon>Thripidae</taxon>
        <taxon>Frankliniella</taxon>
    </lineage>
</organism>
<evidence type="ECO:0000256" key="9">
    <source>
        <dbReference type="SAM" id="Phobius"/>
    </source>
</evidence>
<evidence type="ECO:0000256" key="5">
    <source>
        <dbReference type="ARBA" id="ARBA00022989"/>
    </source>
</evidence>
<keyword evidence="6 9" id="KW-0472">Membrane</keyword>
<feature type="transmembrane region" description="Helical" evidence="9">
    <location>
        <begin position="129"/>
        <end position="153"/>
    </location>
</feature>
<feature type="transmembrane region" description="Helical" evidence="9">
    <location>
        <begin position="173"/>
        <end position="198"/>
    </location>
</feature>
<accession>A0AAE1HY61</accession>
<reference evidence="10" key="2">
    <citation type="journal article" date="2023" name="BMC Genomics">
        <title>Pest status, molecular evolution, and epigenetic factors derived from the genome assembly of Frankliniella fusca, a thysanopteran phytovirus vector.</title>
        <authorList>
            <person name="Catto M.A."/>
            <person name="Labadie P.E."/>
            <person name="Jacobson A.L."/>
            <person name="Kennedy G.G."/>
            <person name="Srinivasan R."/>
            <person name="Hunt B.G."/>
        </authorList>
    </citation>
    <scope>NUCLEOTIDE SEQUENCE</scope>
    <source>
        <strain evidence="10">PL_HMW_Pooled</strain>
    </source>
</reference>
<dbReference type="InterPro" id="IPR004117">
    <property type="entry name" value="7tm6_olfct_rcpt"/>
</dbReference>
<evidence type="ECO:0000256" key="6">
    <source>
        <dbReference type="ARBA" id="ARBA00023136"/>
    </source>
</evidence>
<evidence type="ECO:0000256" key="8">
    <source>
        <dbReference type="ARBA" id="ARBA00023224"/>
    </source>
</evidence>
<comment type="caution">
    <text evidence="10">The sequence shown here is derived from an EMBL/GenBank/DDBJ whole genome shotgun (WGS) entry which is preliminary data.</text>
</comment>
<feature type="transmembrane region" description="Helical" evidence="9">
    <location>
        <begin position="41"/>
        <end position="59"/>
    </location>
</feature>
<keyword evidence="3 9" id="KW-0812">Transmembrane</keyword>
<name>A0AAE1HY61_9NEOP</name>
<keyword evidence="4" id="KW-0552">Olfaction</keyword>
<dbReference type="GO" id="GO:0005840">
    <property type="term" value="C:ribosome"/>
    <property type="evidence" value="ECO:0007669"/>
    <property type="project" value="UniProtKB-KW"/>
</dbReference>
<sequence length="372" mass="41088">MGAVLVNQGLPEAFSWWGRQWRMRGNGRFQDGVRKMIHSRLWILYCVYVASGSTLNALVKGSPMRILSAIDTAVASWGCVAMTVYMRRTGEGLSDLLADAAALAADICAGGVPPELQVLAEQHYKRGRLLFNVGCAYPFGISVVSVLPTIAGFDAGLAVWPWFSGQLGRVTNALFWMFTCFPLGLPVFIVYCFLLFLVEANTLLYRILGAQLDRANANTDVKEAARRHVQLCKLTDQCRDVLEYPLNVYVSTSLAMPAIATVTLTRASATGFAVVGMLYLAFFYAMCLVGERLQRASTSLVPCSFESYASQIGRPHSTSRARADRLLLTIMLRAHQPDTIFAFRKAVGLNLHMFTNSINNWYSALNILLKMP</sequence>
<evidence type="ECO:0000313" key="11">
    <source>
        <dbReference type="Proteomes" id="UP001219518"/>
    </source>
</evidence>
<feature type="transmembrane region" description="Helical" evidence="9">
    <location>
        <begin position="270"/>
        <end position="289"/>
    </location>
</feature>
<reference evidence="10" key="1">
    <citation type="submission" date="2021-07" db="EMBL/GenBank/DDBJ databases">
        <authorList>
            <person name="Catto M.A."/>
            <person name="Jacobson A."/>
            <person name="Kennedy G."/>
            <person name="Labadie P."/>
            <person name="Hunt B.G."/>
            <person name="Srinivasan R."/>
        </authorList>
    </citation>
    <scope>NUCLEOTIDE SEQUENCE</scope>
    <source>
        <strain evidence="10">PL_HMW_Pooled</strain>
        <tissue evidence="10">Head</tissue>
    </source>
</reference>
<gene>
    <name evidence="10" type="ORF">KUF71_017023</name>
</gene>
<proteinExistence type="predicted"/>
<evidence type="ECO:0000256" key="7">
    <source>
        <dbReference type="ARBA" id="ARBA00023170"/>
    </source>
</evidence>
<evidence type="ECO:0000256" key="3">
    <source>
        <dbReference type="ARBA" id="ARBA00022692"/>
    </source>
</evidence>
<keyword evidence="8" id="KW-0807">Transducer</keyword>
<keyword evidence="10" id="KW-0689">Ribosomal protein</keyword>